<protein>
    <recommendedName>
        <fullName evidence="4">DUF1311 domain-containing protein</fullName>
    </recommendedName>
</protein>
<name>A0ABU8WVU6_9BURK</name>
<feature type="chain" id="PRO_5046709647" description="DUF1311 domain-containing protein" evidence="1">
    <location>
        <begin position="23"/>
        <end position="134"/>
    </location>
</feature>
<accession>A0ABU8WVU6</accession>
<evidence type="ECO:0000313" key="3">
    <source>
        <dbReference type="Proteomes" id="UP001385892"/>
    </source>
</evidence>
<evidence type="ECO:0000256" key="1">
    <source>
        <dbReference type="SAM" id="SignalP"/>
    </source>
</evidence>
<evidence type="ECO:0008006" key="4">
    <source>
        <dbReference type="Google" id="ProtNLM"/>
    </source>
</evidence>
<keyword evidence="1" id="KW-0732">Signal</keyword>
<dbReference type="EMBL" id="JBBKZT010000016">
    <property type="protein sequence ID" value="MEJ8850612.1"/>
    <property type="molecule type" value="Genomic_DNA"/>
</dbReference>
<sequence>MKQHLFAIAIASALLALTGVQAMTKDEYRVACCAIEARYQGAKDRCDTLAEDAKDFCMVQAQQANAIARAELEQLYRPSPANARKVNEARTAAAALEIRIDASAAPVSAAADTCEHGKNAEHDMATTGFNINKG</sequence>
<dbReference type="Proteomes" id="UP001385892">
    <property type="component" value="Unassembled WGS sequence"/>
</dbReference>
<comment type="caution">
    <text evidence="2">The sequence shown here is derived from an EMBL/GenBank/DDBJ whole genome shotgun (WGS) entry which is preliminary data.</text>
</comment>
<proteinExistence type="predicted"/>
<feature type="signal peptide" evidence="1">
    <location>
        <begin position="1"/>
        <end position="22"/>
    </location>
</feature>
<gene>
    <name evidence="2" type="ORF">WKW82_28510</name>
</gene>
<evidence type="ECO:0000313" key="2">
    <source>
        <dbReference type="EMBL" id="MEJ8850612.1"/>
    </source>
</evidence>
<dbReference type="RefSeq" id="WP_340345999.1">
    <property type="nucleotide sequence ID" value="NZ_JBBKZT010000016.1"/>
</dbReference>
<organism evidence="2 3">
    <name type="scientific">Variovorax rhizosphaerae</name>
    <dbReference type="NCBI Taxonomy" id="1836200"/>
    <lineage>
        <taxon>Bacteria</taxon>
        <taxon>Pseudomonadati</taxon>
        <taxon>Pseudomonadota</taxon>
        <taxon>Betaproteobacteria</taxon>
        <taxon>Burkholderiales</taxon>
        <taxon>Comamonadaceae</taxon>
        <taxon>Variovorax</taxon>
    </lineage>
</organism>
<reference evidence="2 3" key="1">
    <citation type="submission" date="2024-03" db="EMBL/GenBank/DDBJ databases">
        <title>Novel species of the genus Variovorax.</title>
        <authorList>
            <person name="Liu Q."/>
            <person name="Xin Y.-H."/>
        </authorList>
    </citation>
    <scope>NUCLEOTIDE SEQUENCE [LARGE SCALE GENOMIC DNA]</scope>
    <source>
        <strain evidence="2 3">KACC 18900</strain>
    </source>
</reference>
<keyword evidence="3" id="KW-1185">Reference proteome</keyword>